<sequence length="116" mass="12907">MKIIPNSRILRAGFILLSALFIFSCSTLKWESTATDDRQMLSDISFLASNKLKGRTFGSPGEVKAGDYIAGRFQQLGLQPKGENGTWFQAFAVKNPNPHTVEFSKTVTPQDCMEEM</sequence>
<gene>
    <name evidence="1" type="ORF">IPP15_05405</name>
</gene>
<name>A0A9D7XSM1_9BACT</name>
<comment type="caution">
    <text evidence="1">The sequence shown here is derived from an EMBL/GenBank/DDBJ whole genome shotgun (WGS) entry which is preliminary data.</text>
</comment>
<evidence type="ECO:0008006" key="3">
    <source>
        <dbReference type="Google" id="ProtNLM"/>
    </source>
</evidence>
<dbReference type="EMBL" id="JADKGY010000001">
    <property type="protein sequence ID" value="MBK9981852.1"/>
    <property type="molecule type" value="Genomic_DNA"/>
</dbReference>
<accession>A0A9D7XSM1</accession>
<dbReference type="PROSITE" id="PS51257">
    <property type="entry name" value="PROKAR_LIPOPROTEIN"/>
    <property type="match status" value="1"/>
</dbReference>
<dbReference type="AlphaFoldDB" id="A0A9D7XSM1"/>
<evidence type="ECO:0000313" key="1">
    <source>
        <dbReference type="EMBL" id="MBK9981852.1"/>
    </source>
</evidence>
<proteinExistence type="predicted"/>
<dbReference type="Gene3D" id="3.40.630.10">
    <property type="entry name" value="Zn peptidases"/>
    <property type="match status" value="1"/>
</dbReference>
<reference evidence="1 2" key="1">
    <citation type="submission" date="2020-10" db="EMBL/GenBank/DDBJ databases">
        <title>Connecting structure to function with the recovery of over 1000 high-quality activated sludge metagenome-assembled genomes encoding full-length rRNA genes using long-read sequencing.</title>
        <authorList>
            <person name="Singleton C.M."/>
            <person name="Petriglieri F."/>
            <person name="Kristensen J.M."/>
            <person name="Kirkegaard R.H."/>
            <person name="Michaelsen T.Y."/>
            <person name="Andersen M.H."/>
            <person name="Karst S.M."/>
            <person name="Dueholm M.S."/>
            <person name="Nielsen P.H."/>
            <person name="Albertsen M."/>
        </authorList>
    </citation>
    <scope>NUCLEOTIDE SEQUENCE [LARGE SCALE GENOMIC DNA]</scope>
    <source>
        <strain evidence="1">Ribe_18-Q3-R11-54_MAXAC.273</strain>
    </source>
</reference>
<dbReference type="Proteomes" id="UP000808337">
    <property type="component" value="Unassembled WGS sequence"/>
</dbReference>
<organism evidence="1 2">
    <name type="scientific">Candidatus Opimibacter skivensis</name>
    <dbReference type="NCBI Taxonomy" id="2982028"/>
    <lineage>
        <taxon>Bacteria</taxon>
        <taxon>Pseudomonadati</taxon>
        <taxon>Bacteroidota</taxon>
        <taxon>Saprospiria</taxon>
        <taxon>Saprospirales</taxon>
        <taxon>Saprospiraceae</taxon>
        <taxon>Candidatus Opimibacter</taxon>
    </lineage>
</organism>
<protein>
    <recommendedName>
        <fullName evidence="3">Lipoprotein</fullName>
    </recommendedName>
</protein>
<evidence type="ECO:0000313" key="2">
    <source>
        <dbReference type="Proteomes" id="UP000808337"/>
    </source>
</evidence>
<dbReference type="SUPFAM" id="SSF53187">
    <property type="entry name" value="Zn-dependent exopeptidases"/>
    <property type="match status" value="1"/>
</dbReference>